<dbReference type="GO" id="GO:0046872">
    <property type="term" value="F:metal ion binding"/>
    <property type="evidence" value="ECO:0007669"/>
    <property type="project" value="InterPro"/>
</dbReference>
<evidence type="ECO:0000256" key="1">
    <source>
        <dbReference type="ARBA" id="ARBA00022598"/>
    </source>
</evidence>
<dbReference type="GO" id="GO:0016874">
    <property type="term" value="F:ligase activity"/>
    <property type="evidence" value="ECO:0007669"/>
    <property type="project" value="UniProtKB-KW"/>
</dbReference>
<reference evidence="6 7" key="1">
    <citation type="submission" date="2016-10" db="EMBL/GenBank/DDBJ databases">
        <authorList>
            <person name="de Groot N.N."/>
        </authorList>
    </citation>
    <scope>NUCLEOTIDE SEQUENCE [LARGE SCALE GENOMIC DNA]</scope>
    <source>
        <strain evidence="6 7">LMG 2158</strain>
    </source>
</reference>
<name>A0A1H6P2P4_9PSED</name>
<keyword evidence="2 4" id="KW-0547">Nucleotide-binding</keyword>
<dbReference type="Pfam" id="PF13535">
    <property type="entry name" value="ATP-grasp_4"/>
    <property type="match status" value="1"/>
</dbReference>
<keyword evidence="3 4" id="KW-0067">ATP-binding</keyword>
<dbReference type="InterPro" id="IPR011761">
    <property type="entry name" value="ATP-grasp"/>
</dbReference>
<dbReference type="GO" id="GO:0005524">
    <property type="term" value="F:ATP binding"/>
    <property type="evidence" value="ECO:0007669"/>
    <property type="project" value="UniProtKB-UniRule"/>
</dbReference>
<feature type="domain" description="ATP-grasp" evidence="5">
    <location>
        <begin position="112"/>
        <end position="311"/>
    </location>
</feature>
<organism evidence="6 7">
    <name type="scientific">Pseudomonas asplenii</name>
    <dbReference type="NCBI Taxonomy" id="53407"/>
    <lineage>
        <taxon>Bacteria</taxon>
        <taxon>Pseudomonadati</taxon>
        <taxon>Pseudomonadota</taxon>
        <taxon>Gammaproteobacteria</taxon>
        <taxon>Pseudomonadales</taxon>
        <taxon>Pseudomonadaceae</taxon>
        <taxon>Pseudomonas</taxon>
    </lineage>
</organism>
<evidence type="ECO:0000256" key="2">
    <source>
        <dbReference type="ARBA" id="ARBA00022741"/>
    </source>
</evidence>
<keyword evidence="1" id="KW-0436">Ligase</keyword>
<dbReference type="AlphaFoldDB" id="A0A1H6P2P4"/>
<dbReference type="Gene3D" id="3.30.470.20">
    <property type="entry name" value="ATP-grasp fold, B domain"/>
    <property type="match status" value="1"/>
</dbReference>
<evidence type="ECO:0000259" key="5">
    <source>
        <dbReference type="PROSITE" id="PS50975"/>
    </source>
</evidence>
<dbReference type="PROSITE" id="PS50975">
    <property type="entry name" value="ATP_GRASP"/>
    <property type="match status" value="1"/>
</dbReference>
<dbReference type="EMBL" id="LT629972">
    <property type="protein sequence ID" value="SEI18311.1"/>
    <property type="molecule type" value="Genomic_DNA"/>
</dbReference>
<dbReference type="OrthoDB" id="24041at2"/>
<sequence length="416" mass="46223">MDRVVVVDGFSSGKHLARRLKENACTLMHVASSAELDSYYYTGFDDAIYDRLVVNRDIAATVSAVEDFAPQCVVAGAESGVLLADLLNERLNLPYCNRFDRTRARRNKYEMIRCVARAGLSVAQQCIAGSWGEAGDWIERHGKFPVVLKPLESAGADGVTICNDLPACERAFGKLLGKRNKLNSENVQVLIQEYLAGVEYVVNMVSLGGRQLVTEVVRYQKQRLDCGSVIYDIDELVGPDDPAYQELVGYTREVVRCLGIENGPSHAEVMLTATGPKLVEIAARTDGILRPGVSEQTTGLGQIEASALSIAKPKEFERLLAARMNYRLLQNTYNVSLINRLQGRFHPDEFMKELRTLASFFEAVFYLEDGQPVAITRDVFSQPGTVYLVHPDIEVIRADYLRIRALEDSAIYLRSG</sequence>
<evidence type="ECO:0000313" key="6">
    <source>
        <dbReference type="EMBL" id="SEI18311.1"/>
    </source>
</evidence>
<dbReference type="PANTHER" id="PTHR43585">
    <property type="entry name" value="FUMIPYRROLE BIOSYNTHESIS PROTEIN C"/>
    <property type="match status" value="1"/>
</dbReference>
<evidence type="ECO:0000256" key="4">
    <source>
        <dbReference type="PROSITE-ProRule" id="PRU00409"/>
    </source>
</evidence>
<dbReference type="PANTHER" id="PTHR43585:SF2">
    <property type="entry name" value="ATP-GRASP ENZYME FSQD"/>
    <property type="match status" value="1"/>
</dbReference>
<gene>
    <name evidence="6" type="ORF">SAMN05216581_3614</name>
</gene>
<evidence type="ECO:0000313" key="7">
    <source>
        <dbReference type="Proteomes" id="UP000182272"/>
    </source>
</evidence>
<dbReference type="RefSeq" id="WP_010445430.1">
    <property type="nucleotide sequence ID" value="NZ_CP087202.1"/>
</dbReference>
<dbReference type="SUPFAM" id="SSF56059">
    <property type="entry name" value="Glutathione synthetase ATP-binding domain-like"/>
    <property type="match status" value="1"/>
</dbReference>
<dbReference type="NCBIfam" id="NF005543">
    <property type="entry name" value="PRK07206.1"/>
    <property type="match status" value="1"/>
</dbReference>
<accession>A0A1H6P2P4</accession>
<dbReference type="Proteomes" id="UP000182272">
    <property type="component" value="Chromosome I"/>
</dbReference>
<protein>
    <submittedName>
        <fullName evidence="6">Biotin carboxylase</fullName>
    </submittedName>
</protein>
<evidence type="ECO:0000256" key="3">
    <source>
        <dbReference type="ARBA" id="ARBA00022840"/>
    </source>
</evidence>
<proteinExistence type="predicted"/>
<dbReference type="InterPro" id="IPR052032">
    <property type="entry name" value="ATP-dep_AA_Ligase"/>
</dbReference>